<comment type="similarity">
    <text evidence="4">Belongs to the NAD(P)-dependent epimerase/dehydratase family.</text>
</comment>
<accession>A0A399ETX1</accession>
<comment type="catalytic activity">
    <reaction evidence="1">
        <text>UDP-alpha-D-glucose = UDP-alpha-D-galactose</text>
        <dbReference type="Rhea" id="RHEA:22168"/>
        <dbReference type="ChEBI" id="CHEBI:58885"/>
        <dbReference type="ChEBI" id="CHEBI:66914"/>
        <dbReference type="EC" id="5.1.3.2"/>
    </reaction>
</comment>
<evidence type="ECO:0000256" key="9">
    <source>
        <dbReference type="ARBA" id="ARBA00023235"/>
    </source>
</evidence>
<gene>
    <name evidence="13" type="primary">galE_1</name>
    <name evidence="13" type="ORF">Mrose_01537</name>
</gene>
<keyword evidence="8" id="KW-0299">Galactose metabolism</keyword>
<dbReference type="NCBIfam" id="TIGR01179">
    <property type="entry name" value="galE"/>
    <property type="match status" value="1"/>
</dbReference>
<dbReference type="UniPathway" id="UPA00214"/>
<dbReference type="Gene3D" id="3.90.25.10">
    <property type="entry name" value="UDP-galactose 4-epimerase, domain 1"/>
    <property type="match status" value="1"/>
</dbReference>
<reference evidence="13 14" key="1">
    <citation type="submission" date="2018-08" db="EMBL/GenBank/DDBJ databases">
        <title>Meiothermus roseus NBRC 110900 genome sequencing project.</title>
        <authorList>
            <person name="Da Costa M.S."/>
            <person name="Albuquerque L."/>
            <person name="Raposo P."/>
            <person name="Froufe H.J.C."/>
            <person name="Barroso C.S."/>
            <person name="Egas C."/>
        </authorList>
    </citation>
    <scope>NUCLEOTIDE SEQUENCE [LARGE SCALE GENOMIC DNA]</scope>
    <source>
        <strain evidence="13 14">NBRC 110900</strain>
    </source>
</reference>
<dbReference type="AlphaFoldDB" id="A0A399ETX1"/>
<dbReference type="OrthoDB" id="142826at2"/>
<keyword evidence="7" id="KW-0520">NAD</keyword>
<dbReference type="SUPFAM" id="SSF51735">
    <property type="entry name" value="NAD(P)-binding Rossmann-fold domains"/>
    <property type="match status" value="1"/>
</dbReference>
<keyword evidence="8" id="KW-0119">Carbohydrate metabolism</keyword>
<comment type="cofactor">
    <cofactor evidence="2">
        <name>NAD(+)</name>
        <dbReference type="ChEBI" id="CHEBI:57540"/>
    </cofactor>
</comment>
<evidence type="ECO:0000313" key="14">
    <source>
        <dbReference type="Proteomes" id="UP000265341"/>
    </source>
</evidence>
<dbReference type="RefSeq" id="WP_119277090.1">
    <property type="nucleotide sequence ID" value="NZ_QWLA01000024.1"/>
</dbReference>
<evidence type="ECO:0000256" key="2">
    <source>
        <dbReference type="ARBA" id="ARBA00001911"/>
    </source>
</evidence>
<name>A0A399ETX1_9DEIN</name>
<organism evidence="13 14">
    <name type="scientific">Calidithermus roseus</name>
    <dbReference type="NCBI Taxonomy" id="1644118"/>
    <lineage>
        <taxon>Bacteria</taxon>
        <taxon>Thermotogati</taxon>
        <taxon>Deinococcota</taxon>
        <taxon>Deinococci</taxon>
        <taxon>Thermales</taxon>
        <taxon>Thermaceae</taxon>
        <taxon>Calidithermus</taxon>
    </lineage>
</organism>
<dbReference type="InterPro" id="IPR005886">
    <property type="entry name" value="UDP_G4E"/>
</dbReference>
<proteinExistence type="inferred from homology"/>
<comment type="caution">
    <text evidence="13">The sequence shown here is derived from an EMBL/GenBank/DDBJ whole genome shotgun (WGS) entry which is preliminary data.</text>
</comment>
<sequence length="334" mass="37166">MKVLITGGAGYIGSTVASALEDSGHTPVILDSLVTGRPEFIRGRAFYHGDIADRSLLERVFDDHPDIHATIHCAALIVVPESVEQPYLYYRENVCKSLELFKHLEELGYPRVVFSSSASIYDTVPGFKVTEDSPLKPGSPYARTKYMMEMVLQDLTRATRLRGIALRYFNPIGADPKLRSGLQVRDPSHVLGRLVDTALGKLPYFQITGTDYPTRDGTGIRDYIHVWDLAMAHVRAVERFDEALARTSNTYEVINLGSGHGNTVKELVAAFEKVWGSPINKREGPRRPGDTAGAYANADKAWELLGWKTQLSLEDGIRSALEWGRKRKEVLGYA</sequence>
<evidence type="ECO:0000313" key="13">
    <source>
        <dbReference type="EMBL" id="RIH86956.1"/>
    </source>
</evidence>
<dbReference type="Proteomes" id="UP000265341">
    <property type="component" value="Unassembled WGS sequence"/>
</dbReference>
<dbReference type="GO" id="GO:0006012">
    <property type="term" value="P:galactose metabolic process"/>
    <property type="evidence" value="ECO:0007669"/>
    <property type="project" value="UniProtKB-UniPathway"/>
</dbReference>
<dbReference type="GO" id="GO:0003978">
    <property type="term" value="F:UDP-glucose 4-epimerase activity"/>
    <property type="evidence" value="ECO:0007669"/>
    <property type="project" value="UniProtKB-EC"/>
</dbReference>
<keyword evidence="9 13" id="KW-0413">Isomerase</keyword>
<dbReference type="InterPro" id="IPR001509">
    <property type="entry name" value="Epimerase_deHydtase"/>
</dbReference>
<evidence type="ECO:0000256" key="11">
    <source>
        <dbReference type="ARBA" id="ARBA00033067"/>
    </source>
</evidence>
<evidence type="ECO:0000256" key="3">
    <source>
        <dbReference type="ARBA" id="ARBA00004947"/>
    </source>
</evidence>
<dbReference type="Pfam" id="PF01370">
    <property type="entry name" value="Epimerase"/>
    <property type="match status" value="1"/>
</dbReference>
<comment type="pathway">
    <text evidence="3">Carbohydrate metabolism; galactose metabolism.</text>
</comment>
<dbReference type="GO" id="GO:0005829">
    <property type="term" value="C:cytosol"/>
    <property type="evidence" value="ECO:0007669"/>
    <property type="project" value="TreeGrafter"/>
</dbReference>
<evidence type="ECO:0000256" key="7">
    <source>
        <dbReference type="ARBA" id="ARBA00023027"/>
    </source>
</evidence>
<evidence type="ECO:0000256" key="5">
    <source>
        <dbReference type="ARBA" id="ARBA00013189"/>
    </source>
</evidence>
<dbReference type="EC" id="5.1.3.2" evidence="5"/>
<protein>
    <recommendedName>
        <fullName evidence="6">UDP-glucose 4-epimerase</fullName>
        <ecNumber evidence="5">5.1.3.2</ecNumber>
    </recommendedName>
    <alternativeName>
        <fullName evidence="11">Galactowaldenase</fullName>
    </alternativeName>
    <alternativeName>
        <fullName evidence="10">UDP-galactose 4-epimerase</fullName>
    </alternativeName>
</protein>
<dbReference type="InterPro" id="IPR036291">
    <property type="entry name" value="NAD(P)-bd_dom_sf"/>
</dbReference>
<evidence type="ECO:0000256" key="8">
    <source>
        <dbReference type="ARBA" id="ARBA00023144"/>
    </source>
</evidence>
<evidence type="ECO:0000256" key="6">
    <source>
        <dbReference type="ARBA" id="ARBA00018569"/>
    </source>
</evidence>
<dbReference type="Gene3D" id="3.40.50.720">
    <property type="entry name" value="NAD(P)-binding Rossmann-like Domain"/>
    <property type="match status" value="1"/>
</dbReference>
<keyword evidence="14" id="KW-1185">Reference proteome</keyword>
<feature type="domain" description="NAD-dependent epimerase/dehydratase" evidence="12">
    <location>
        <begin position="3"/>
        <end position="245"/>
    </location>
</feature>
<evidence type="ECO:0000256" key="1">
    <source>
        <dbReference type="ARBA" id="ARBA00000083"/>
    </source>
</evidence>
<dbReference type="PANTHER" id="PTHR43725">
    <property type="entry name" value="UDP-GLUCOSE 4-EPIMERASE"/>
    <property type="match status" value="1"/>
</dbReference>
<evidence type="ECO:0000256" key="4">
    <source>
        <dbReference type="ARBA" id="ARBA00007637"/>
    </source>
</evidence>
<evidence type="ECO:0000256" key="10">
    <source>
        <dbReference type="ARBA" id="ARBA00031367"/>
    </source>
</evidence>
<dbReference type="EMBL" id="QWLA01000024">
    <property type="protein sequence ID" value="RIH86956.1"/>
    <property type="molecule type" value="Genomic_DNA"/>
</dbReference>
<evidence type="ECO:0000259" key="12">
    <source>
        <dbReference type="Pfam" id="PF01370"/>
    </source>
</evidence>
<dbReference type="PANTHER" id="PTHR43725:SF47">
    <property type="entry name" value="UDP-GLUCOSE 4-EPIMERASE"/>
    <property type="match status" value="1"/>
</dbReference>